<dbReference type="PANTHER" id="PTHR43885">
    <property type="entry name" value="HALOACID DEHALOGENASE-LIKE HYDROLASE"/>
    <property type="match status" value="1"/>
</dbReference>
<dbReference type="eggNOG" id="COG0546">
    <property type="taxonomic scope" value="Bacteria"/>
</dbReference>
<dbReference type="SFLD" id="SFLDG01129">
    <property type="entry name" value="C1.5:_HAD__Beta-PGM__Phosphata"/>
    <property type="match status" value="1"/>
</dbReference>
<dbReference type="PANTHER" id="PTHR43885:SF1">
    <property type="entry name" value="SUPERFAMILY HYDROLASE, PUTATIVE (AFU_ORTHOLOGUE AFUA_4G13290)-RELATED"/>
    <property type="match status" value="1"/>
</dbReference>
<dbReference type="Proteomes" id="UP000012046">
    <property type="component" value="Unassembled WGS sequence"/>
</dbReference>
<dbReference type="Gene3D" id="1.10.260.80">
    <property type="match status" value="1"/>
</dbReference>
<dbReference type="STRING" id="1129374.AJE_16039"/>
<gene>
    <name evidence="1" type="ORF">AJE_16039</name>
</gene>
<keyword evidence="2" id="KW-1185">Reference proteome</keyword>
<evidence type="ECO:0000313" key="1">
    <source>
        <dbReference type="EMBL" id="EHR39647.1"/>
    </source>
</evidence>
<dbReference type="Pfam" id="PF13419">
    <property type="entry name" value="HAD_2"/>
    <property type="match status" value="1"/>
</dbReference>
<dbReference type="Gene3D" id="3.40.50.1000">
    <property type="entry name" value="HAD superfamily/HAD-like"/>
    <property type="match status" value="1"/>
</dbReference>
<dbReference type="InterPro" id="IPR036412">
    <property type="entry name" value="HAD-like_sf"/>
</dbReference>
<evidence type="ECO:0000313" key="2">
    <source>
        <dbReference type="Proteomes" id="UP000012046"/>
    </source>
</evidence>
<dbReference type="InterPro" id="IPR006439">
    <property type="entry name" value="HAD-SF_hydro_IA"/>
</dbReference>
<sequence length="193" mass="21573">MNLAHIRAVAFDLDGTLVDSRLDFAAICQDIGWPEGTPLLERLAELGDCAEARRAAQIIYQHEMRGAEQASWMPGAAACLQHLIAQQLPLAILTRNMRDATRLMLQRLQIPVSLVLTREDCAAKPDPAGLHSIAEYYAIPCQQLLYVGDYLFDLQTASNAGAWSCLYLNDTNQHFKPLAHYHIQHFNELAQAF</sequence>
<dbReference type="InterPro" id="IPR041492">
    <property type="entry name" value="HAD_2"/>
</dbReference>
<dbReference type="NCBIfam" id="TIGR01509">
    <property type="entry name" value="HAD-SF-IA-v3"/>
    <property type="match status" value="1"/>
</dbReference>
<organism evidence="1 2">
    <name type="scientific">Alishewanella jeotgali KCTC 22429</name>
    <dbReference type="NCBI Taxonomy" id="1129374"/>
    <lineage>
        <taxon>Bacteria</taxon>
        <taxon>Pseudomonadati</taxon>
        <taxon>Pseudomonadota</taxon>
        <taxon>Gammaproteobacteria</taxon>
        <taxon>Alteromonadales</taxon>
        <taxon>Alteromonadaceae</taxon>
        <taxon>Alishewanella</taxon>
    </lineage>
</organism>
<name>H3ZIJ7_9ALTE</name>
<proteinExistence type="predicted"/>
<comment type="caution">
    <text evidence="1">The sequence shown here is derived from an EMBL/GenBank/DDBJ whole genome shotgun (WGS) entry which is preliminary data.</text>
</comment>
<dbReference type="EMBL" id="AHTH01000050">
    <property type="protein sequence ID" value="EHR39647.1"/>
    <property type="molecule type" value="Genomic_DNA"/>
</dbReference>
<reference evidence="1 2" key="1">
    <citation type="journal article" date="2012" name="J. Bacteriol.">
        <title>Genome Sequence of Extracellular-Protease-Producing Alishewanella jeotgali Isolated from Traditional Korean Fermented Seafood.</title>
        <authorList>
            <person name="Jung J."/>
            <person name="Chun J."/>
            <person name="Park W."/>
        </authorList>
    </citation>
    <scope>NUCLEOTIDE SEQUENCE [LARGE SCALE GENOMIC DNA]</scope>
    <source>
        <strain evidence="1 2">KCTC 22429</strain>
    </source>
</reference>
<dbReference type="RefSeq" id="WP_008951734.1">
    <property type="nucleotide sequence ID" value="NZ_AHTH01000050.1"/>
</dbReference>
<dbReference type="NCBIfam" id="TIGR01549">
    <property type="entry name" value="HAD-SF-IA-v1"/>
    <property type="match status" value="1"/>
</dbReference>
<dbReference type="AlphaFoldDB" id="H3ZIJ7"/>
<dbReference type="SUPFAM" id="SSF56784">
    <property type="entry name" value="HAD-like"/>
    <property type="match status" value="1"/>
</dbReference>
<dbReference type="SFLD" id="SFLDS00003">
    <property type="entry name" value="Haloacid_Dehalogenase"/>
    <property type="match status" value="1"/>
</dbReference>
<dbReference type="InterPro" id="IPR023214">
    <property type="entry name" value="HAD_sf"/>
</dbReference>
<accession>H3ZIJ7</accession>
<dbReference type="PATRIC" id="fig|1129374.4.peg.3181"/>
<protein>
    <submittedName>
        <fullName evidence="1">Phosphatase</fullName>
    </submittedName>
</protein>